<dbReference type="PANTHER" id="PTHR30532:SF1">
    <property type="entry name" value="IRON(3+)-HYDROXAMATE-BINDING PROTEIN FHUD"/>
    <property type="match status" value="1"/>
</dbReference>
<evidence type="ECO:0000256" key="2">
    <source>
        <dbReference type="ARBA" id="ARBA00008814"/>
    </source>
</evidence>
<gene>
    <name evidence="8" type="ORF">SAMN05192548_10063</name>
</gene>
<sequence>MTAGTRFSNRRRLALAGLSTAALAASGASLARPAFAAAPLADPAAGRAAASLARVVVLDWPLTEVVLSLGVAPVGVSRPSWYAKLDGDPPLPPSVVDTGLLYQPNFEVLAALKPDLIVITPWHAPLRALLERIAPTLTVQLFGPGIDVYPAVHAATRKLADTLDRGPAADALFARANARLADASARLAGFRATRRPVYLLRPIDDRHIAVFGRNSLFGGVLNALGIDNAWQDYADPQGMTEADLGALAKHADAQVVTIGVPPAVATQLARSPLWRALPFVRQNRVQHIGPLPPLGGVVASMRFADHLAQALQGVTA</sequence>
<feature type="chain" id="PRO_5009919355" evidence="6">
    <location>
        <begin position="25"/>
        <end position="316"/>
    </location>
</feature>
<dbReference type="Proteomes" id="UP000184395">
    <property type="component" value="Unassembled WGS sequence"/>
</dbReference>
<keyword evidence="3" id="KW-0813">Transport</keyword>
<dbReference type="RefSeq" id="WP_073427939.1">
    <property type="nucleotide sequence ID" value="NZ_CADFGY010000007.1"/>
</dbReference>
<reference evidence="8 9" key="1">
    <citation type="submission" date="2016-11" db="EMBL/GenBank/DDBJ databases">
        <authorList>
            <person name="Jaros S."/>
            <person name="Januszkiewicz K."/>
            <person name="Wedrychowicz H."/>
        </authorList>
    </citation>
    <scope>NUCLEOTIDE SEQUENCE [LARGE SCALE GENOMIC DNA]</scope>
    <source>
        <strain evidence="8 9">LMG 20594</strain>
    </source>
</reference>
<dbReference type="PROSITE" id="PS50983">
    <property type="entry name" value="FE_B12_PBP"/>
    <property type="match status" value="1"/>
</dbReference>
<dbReference type="PRINTS" id="PR01715">
    <property type="entry name" value="FERRIBNDNGPP"/>
</dbReference>
<dbReference type="GO" id="GO:0030288">
    <property type="term" value="C:outer membrane-bounded periplasmic space"/>
    <property type="evidence" value="ECO:0007669"/>
    <property type="project" value="TreeGrafter"/>
</dbReference>
<dbReference type="SUPFAM" id="SSF53807">
    <property type="entry name" value="Helical backbone' metal receptor"/>
    <property type="match status" value="1"/>
</dbReference>
<protein>
    <submittedName>
        <fullName evidence="8">Iron complex transport system substrate-binding protein</fullName>
    </submittedName>
</protein>
<feature type="signal peptide" evidence="6">
    <location>
        <begin position="1"/>
        <end position="24"/>
    </location>
</feature>
<comment type="similarity">
    <text evidence="2">Belongs to the bacterial solute-binding protein 8 family.</text>
</comment>
<keyword evidence="4" id="KW-0408">Iron</keyword>
<evidence type="ECO:0000256" key="4">
    <source>
        <dbReference type="ARBA" id="ARBA00022496"/>
    </source>
</evidence>
<dbReference type="Gene3D" id="3.40.50.1980">
    <property type="entry name" value="Nitrogenase molybdenum iron protein domain"/>
    <property type="match status" value="2"/>
</dbReference>
<evidence type="ECO:0000313" key="9">
    <source>
        <dbReference type="Proteomes" id="UP000184395"/>
    </source>
</evidence>
<evidence type="ECO:0000256" key="3">
    <source>
        <dbReference type="ARBA" id="ARBA00022448"/>
    </source>
</evidence>
<dbReference type="EMBL" id="FRAB01000006">
    <property type="protein sequence ID" value="SHJ74842.1"/>
    <property type="molecule type" value="Genomic_DNA"/>
</dbReference>
<keyword evidence="4" id="KW-0410">Iron transport</keyword>
<dbReference type="CDD" id="cd01146">
    <property type="entry name" value="FhuD"/>
    <property type="match status" value="1"/>
</dbReference>
<organism evidence="8 9">
    <name type="scientific">Paraburkholderia terricola</name>
    <dbReference type="NCBI Taxonomy" id="169427"/>
    <lineage>
        <taxon>Bacteria</taxon>
        <taxon>Pseudomonadati</taxon>
        <taxon>Pseudomonadota</taxon>
        <taxon>Betaproteobacteria</taxon>
        <taxon>Burkholderiales</taxon>
        <taxon>Burkholderiaceae</taxon>
        <taxon>Paraburkholderia</taxon>
    </lineage>
</organism>
<dbReference type="STRING" id="169427.SAMN05192548_10063"/>
<evidence type="ECO:0000256" key="5">
    <source>
        <dbReference type="ARBA" id="ARBA00022729"/>
    </source>
</evidence>
<proteinExistence type="inferred from homology"/>
<dbReference type="PANTHER" id="PTHR30532">
    <property type="entry name" value="IRON III DICITRATE-BINDING PERIPLASMIC PROTEIN"/>
    <property type="match status" value="1"/>
</dbReference>
<dbReference type="GO" id="GO:1901678">
    <property type="term" value="P:iron coordination entity transport"/>
    <property type="evidence" value="ECO:0007669"/>
    <property type="project" value="UniProtKB-ARBA"/>
</dbReference>
<dbReference type="InterPro" id="IPR051313">
    <property type="entry name" value="Bact_iron-sidero_bind"/>
</dbReference>
<evidence type="ECO:0000259" key="7">
    <source>
        <dbReference type="PROSITE" id="PS50983"/>
    </source>
</evidence>
<dbReference type="PROSITE" id="PS51318">
    <property type="entry name" value="TAT"/>
    <property type="match status" value="1"/>
</dbReference>
<dbReference type="InterPro" id="IPR002491">
    <property type="entry name" value="ABC_transptr_periplasmic_BD"/>
</dbReference>
<name>A0A1M6LUQ9_9BURK</name>
<dbReference type="InterPro" id="IPR006311">
    <property type="entry name" value="TAT_signal"/>
</dbReference>
<evidence type="ECO:0000256" key="1">
    <source>
        <dbReference type="ARBA" id="ARBA00004196"/>
    </source>
</evidence>
<dbReference type="OrthoDB" id="8891185at2"/>
<keyword evidence="5 6" id="KW-0732">Signal</keyword>
<evidence type="ECO:0000313" key="8">
    <source>
        <dbReference type="EMBL" id="SHJ74842.1"/>
    </source>
</evidence>
<dbReference type="AlphaFoldDB" id="A0A1M6LUQ9"/>
<dbReference type="Pfam" id="PF01497">
    <property type="entry name" value="Peripla_BP_2"/>
    <property type="match status" value="1"/>
</dbReference>
<evidence type="ECO:0000256" key="6">
    <source>
        <dbReference type="SAM" id="SignalP"/>
    </source>
</evidence>
<accession>A0A1M6LUQ9</accession>
<feature type="domain" description="Fe/B12 periplasmic-binding" evidence="7">
    <location>
        <begin position="54"/>
        <end position="315"/>
    </location>
</feature>
<keyword evidence="4" id="KW-0406">Ion transport</keyword>
<comment type="subcellular location">
    <subcellularLocation>
        <location evidence="1">Cell envelope</location>
    </subcellularLocation>
</comment>